<keyword evidence="6 17" id="KW-1133">Transmembrane helix</keyword>
<dbReference type="InterPro" id="IPR009637">
    <property type="entry name" value="GPR107/GPR108-like"/>
</dbReference>
<proteinExistence type="inferred from homology"/>
<feature type="binding site" evidence="13">
    <location>
        <position position="222"/>
    </location>
    <ligand>
        <name>L-glutamate</name>
        <dbReference type="ChEBI" id="CHEBI:29985"/>
    </ligand>
</feature>
<evidence type="ECO:0000256" key="17">
    <source>
        <dbReference type="SAM" id="Phobius"/>
    </source>
</evidence>
<keyword evidence="12" id="KW-0407">Ion channel</keyword>
<dbReference type="Proteomes" id="UP000295192">
    <property type="component" value="Unassembled WGS sequence"/>
</dbReference>
<protein>
    <recommendedName>
        <fullName evidence="23">Ionotropic glutamate receptor C-terminal domain-containing protein</fullName>
    </recommendedName>
</protein>
<evidence type="ECO:0000256" key="18">
    <source>
        <dbReference type="SAM" id="SignalP"/>
    </source>
</evidence>
<keyword evidence="9" id="KW-0675">Receptor</keyword>
<feature type="region of interest" description="Disordered" evidence="16">
    <location>
        <begin position="744"/>
        <end position="763"/>
    </location>
</feature>
<evidence type="ECO:0000256" key="7">
    <source>
        <dbReference type="ARBA" id="ARBA00023065"/>
    </source>
</evidence>
<feature type="disulfide bond" evidence="15">
    <location>
        <begin position="477"/>
        <end position="534"/>
    </location>
</feature>
<evidence type="ECO:0000256" key="15">
    <source>
        <dbReference type="PIRSR" id="PIRSR601508-3"/>
    </source>
</evidence>
<dbReference type="OMA" id="HSAKIMS"/>
<dbReference type="Pfam" id="PF10613">
    <property type="entry name" value="Lig_chan-Glu_bd"/>
    <property type="match status" value="1"/>
</dbReference>
<evidence type="ECO:0008006" key="23">
    <source>
        <dbReference type="Google" id="ProtNLM"/>
    </source>
</evidence>
<dbReference type="EMBL" id="LSRL02001376">
    <property type="protein sequence ID" value="TDG39096.1"/>
    <property type="molecule type" value="Genomic_DNA"/>
</dbReference>
<feature type="binding site" evidence="13">
    <location>
        <position position="386"/>
    </location>
    <ligand>
        <name>L-glutamate</name>
        <dbReference type="ChEBI" id="CHEBI:29985"/>
    </ligand>
</feature>
<organism evidence="21 22">
    <name type="scientific">Drosophila navojoa</name>
    <name type="common">Fruit fly</name>
    <dbReference type="NCBI Taxonomy" id="7232"/>
    <lineage>
        <taxon>Eukaryota</taxon>
        <taxon>Metazoa</taxon>
        <taxon>Ecdysozoa</taxon>
        <taxon>Arthropoda</taxon>
        <taxon>Hexapoda</taxon>
        <taxon>Insecta</taxon>
        <taxon>Pterygota</taxon>
        <taxon>Neoptera</taxon>
        <taxon>Endopterygota</taxon>
        <taxon>Diptera</taxon>
        <taxon>Brachycera</taxon>
        <taxon>Muscomorpha</taxon>
        <taxon>Ephydroidea</taxon>
        <taxon>Drosophilidae</taxon>
        <taxon>Drosophila</taxon>
    </lineage>
</organism>
<keyword evidence="8 17" id="KW-0472">Membrane</keyword>
<feature type="signal peptide" evidence="18">
    <location>
        <begin position="1"/>
        <end position="19"/>
    </location>
</feature>
<feature type="compositionally biased region" description="Polar residues" evidence="16">
    <location>
        <begin position="752"/>
        <end position="763"/>
    </location>
</feature>
<keyword evidence="11" id="KW-1071">Ligand-gated ion channel</keyword>
<evidence type="ECO:0000256" key="9">
    <source>
        <dbReference type="ARBA" id="ARBA00023170"/>
    </source>
</evidence>
<dbReference type="SUPFAM" id="SSF81324">
    <property type="entry name" value="Voltage-gated potassium channels"/>
    <property type="match status" value="1"/>
</dbReference>
<evidence type="ECO:0000256" key="11">
    <source>
        <dbReference type="ARBA" id="ARBA00023286"/>
    </source>
</evidence>
<dbReference type="CDD" id="cd13717">
    <property type="entry name" value="PBP2_iGluR_putative"/>
    <property type="match status" value="1"/>
</dbReference>
<feature type="transmembrane region" description="Helical" evidence="17">
    <location>
        <begin position="551"/>
        <end position="573"/>
    </location>
</feature>
<dbReference type="PANTHER" id="PTHR21229">
    <property type="entry name" value="LUNG SEVEN TRANSMEMBRANE RECEPTOR"/>
    <property type="match status" value="1"/>
</dbReference>
<comment type="caution">
    <text evidence="21">The sequence shown here is derived from an EMBL/GenBank/DDBJ whole genome shotgun (WGS) entry which is preliminary data.</text>
</comment>
<dbReference type="InterPro" id="IPR019594">
    <property type="entry name" value="Glu/Gly-bd"/>
</dbReference>
<comment type="subcellular location">
    <subcellularLocation>
        <location evidence="1">Membrane</location>
        <topology evidence="1">Multi-pass membrane protein</topology>
    </subcellularLocation>
</comment>
<dbReference type="InterPro" id="IPR001320">
    <property type="entry name" value="Iontro_rcpt_C"/>
</dbReference>
<sequence>LQRALLLSVLRSLIDSAELSPDFPEPVYLDCNSSIKADSEAAAKSLWLENVHWNNFVGYVPSSEDPYTSEALSEASDEESVPHLTYLANISAGYYSSEHEAKTDLAIWVSGTLRLLNETISPTRRFFRIGTAESVPWSYYRRNPNTGELILSKMGTPIWEGYCIDFIKRLAEKLNFDYEIVAPVKGHMGDRNERGEWDGVIGDLVSGETDLAIAALKMYSEREEVVDFLPPYYEQTGISIVMRKPMRRTSLFKFMTVLRLEVWLSIVAALVGTALMIWFMDKYSPYSSRNNRDAYPYECREFTLRESFWFALTSFTPQGGGEAPKAVSGRLLVAAYWLFVVLMLATFTANLAAFLTVERMQTPVQSLEQLARQSRINYTVVKDSDTHQYFINMKFAEDTLYRMWKELALNASKDFRRFRIWDYPIKEQFGHILLAINSSMPVANATEGFQNVDAHGNADYAFIHDSAEIKYEVTRNCNLTEVGEVFAEQPYAVAVQQGSHLGDELSYAILELQKDRFFEELKGKYWNQSNLRLCPLSDDQEGITLQSLGGVFIATLFGLIMAMLTLVIEIMYYQKKQKSLVLVTQNDMRPYIALSTFGFYTNGHLDVQLSQLTVDDEQTTDLFGLSLDKTTIDQLNPYLDSHQNKCILEEPPSKQKSGPILFFLLDLKELKVRVKCSPEWVNKHVYKDIMYRHKRNSHLTKVSDSALFMQKRRRRSMASIGFVEAVDDMDDHSVEKPMQPEMDAAEPKANANLKQKNSSSPISQPKVEIAAGASSVLAVPSVARNDVVAGGNSKSEVGAAGINNVNVDAGAVDVGSSTSSSSINKNIKYDAHVEVQPAMPVDQAVRRGSVSDFYDSNYYRQSQEELCKNFSLPLMKLTVDGTNYYNFTFSMFVATQHDEGLYNLYFHACPNYHRPKMLSFNVDIEENNNGNYLSAGEMPLPALYFMMSLLFFLSGLFWVFILKKSKHTVYKIHYLMAVLVFLKSLSLMFHSINYHFIEKRGEHVEAWAILYYIAHLLKGAVLFITIVLIGTGWTFIKHILSDKDKKIFMIVIPLQVLANVAQIITDESDQSDAEFRTWHNIFFFVDLLCCGAILFPIVWSIRHLHEASATDGKAAINLRKLKLFRQFYIMIVCYIYFTRIIVDLLQMTVVFQYAWLDEMFREMATYVFFVLTGYKFRPVSSHPYFTVPDDEEDDDVEVVTESGLTASVHRVKPLNRSTQSNTITIIEGNDDERENLMAKRESSHEYD</sequence>
<evidence type="ECO:0000259" key="20">
    <source>
        <dbReference type="SMART" id="SM00918"/>
    </source>
</evidence>
<reference evidence="21 22" key="1">
    <citation type="journal article" date="2019" name="J. Hered.">
        <title>An Improved Genome Assembly for Drosophila navojoa, the Basal Species in the mojavensis Cluster.</title>
        <authorList>
            <person name="Vanderlinde T."/>
            <person name="Dupim E.G."/>
            <person name="Nazario-Yepiz N.O."/>
            <person name="Carvalho A.B."/>
        </authorList>
    </citation>
    <scope>NUCLEOTIDE SEQUENCE [LARGE SCALE GENOMIC DNA]</scope>
    <source>
        <strain evidence="21">Navoj_Jal97</strain>
        <tissue evidence="21">Whole organism</tissue>
    </source>
</reference>
<dbReference type="SUPFAM" id="SSF53850">
    <property type="entry name" value="Periplasmic binding protein-like II"/>
    <property type="match status" value="1"/>
</dbReference>
<evidence type="ECO:0000256" key="10">
    <source>
        <dbReference type="ARBA" id="ARBA00023180"/>
    </source>
</evidence>
<feature type="transmembrane region" description="Helical" evidence="17">
    <location>
        <begin position="942"/>
        <end position="962"/>
    </location>
</feature>
<dbReference type="SMART" id="SM00918">
    <property type="entry name" value="Lig_chan-Glu_bd"/>
    <property type="match status" value="1"/>
</dbReference>
<feature type="site" description="Crucial to convey clamshell closure to channel opening" evidence="14">
    <location>
        <position position="364"/>
    </location>
</feature>
<evidence type="ECO:0000256" key="5">
    <source>
        <dbReference type="ARBA" id="ARBA00022729"/>
    </source>
</evidence>
<dbReference type="FunFam" id="1.10.287.70:FF:000080">
    <property type="entry name" value="Glutamate receptor ionotropic, kainate"/>
    <property type="match status" value="1"/>
</dbReference>
<evidence type="ECO:0000256" key="16">
    <source>
        <dbReference type="SAM" id="MobiDB-lite"/>
    </source>
</evidence>
<feature type="domain" description="Ionotropic glutamate receptor L-glutamate and glycine-binding" evidence="20">
    <location>
        <begin position="136"/>
        <end position="206"/>
    </location>
</feature>
<keyword evidence="5 18" id="KW-0732">Signal</keyword>
<keyword evidence="10" id="KW-0325">Glycoprotein</keyword>
<feature type="non-terminal residue" evidence="21">
    <location>
        <position position="1"/>
    </location>
</feature>
<gene>
    <name evidence="21" type="ORF">AWZ03_014481</name>
</gene>
<dbReference type="Pfam" id="PF00060">
    <property type="entry name" value="Lig_chan"/>
    <property type="match status" value="1"/>
</dbReference>
<dbReference type="PRINTS" id="PR00177">
    <property type="entry name" value="NMDARECEPTOR"/>
</dbReference>
<evidence type="ECO:0000313" key="21">
    <source>
        <dbReference type="EMBL" id="TDG39096.1"/>
    </source>
</evidence>
<dbReference type="GO" id="GO:0038023">
    <property type="term" value="F:signaling receptor activity"/>
    <property type="evidence" value="ECO:0007669"/>
    <property type="project" value="InterPro"/>
</dbReference>
<dbReference type="SMART" id="SM00079">
    <property type="entry name" value="PBPe"/>
    <property type="match status" value="1"/>
</dbReference>
<feature type="transmembrane region" description="Helical" evidence="17">
    <location>
        <begin position="1009"/>
        <end position="1035"/>
    </location>
</feature>
<feature type="transmembrane region" description="Helical" evidence="17">
    <location>
        <begin position="1047"/>
        <end position="1065"/>
    </location>
</feature>
<feature type="transmembrane region" description="Helical" evidence="17">
    <location>
        <begin position="334"/>
        <end position="357"/>
    </location>
</feature>
<comment type="similarity">
    <text evidence="2">Belongs to the glutamate-gated ion channel (TC 1.A.10.1) family.</text>
</comment>
<dbReference type="AlphaFoldDB" id="A0A484ARM4"/>
<evidence type="ECO:0000256" key="6">
    <source>
        <dbReference type="ARBA" id="ARBA00022989"/>
    </source>
</evidence>
<keyword evidence="15" id="KW-1015">Disulfide bond</keyword>
<evidence type="ECO:0000256" key="3">
    <source>
        <dbReference type="ARBA" id="ARBA00022448"/>
    </source>
</evidence>
<feature type="transmembrane region" description="Helical" evidence="17">
    <location>
        <begin position="1127"/>
        <end position="1153"/>
    </location>
</feature>
<evidence type="ECO:0000256" key="4">
    <source>
        <dbReference type="ARBA" id="ARBA00022692"/>
    </source>
</evidence>
<dbReference type="FunFam" id="3.40.190.10:FF:000284">
    <property type="entry name" value="Glutamate receptor ionotropic, kainate 3-like Protein"/>
    <property type="match status" value="1"/>
</dbReference>
<keyword evidence="7" id="KW-0406">Ion transport</keyword>
<name>A0A484ARM4_DRONA</name>
<evidence type="ECO:0000256" key="12">
    <source>
        <dbReference type="ARBA" id="ARBA00023303"/>
    </source>
</evidence>
<evidence type="ECO:0000259" key="19">
    <source>
        <dbReference type="SMART" id="SM00079"/>
    </source>
</evidence>
<dbReference type="OrthoDB" id="29657at2759"/>
<keyword evidence="4 17" id="KW-0812">Transmembrane</keyword>
<feature type="binding site" evidence="13">
    <location>
        <position position="465"/>
    </location>
    <ligand>
        <name>L-glutamate</name>
        <dbReference type="ChEBI" id="CHEBI:29985"/>
    </ligand>
</feature>
<evidence type="ECO:0000313" key="22">
    <source>
        <dbReference type="Proteomes" id="UP000295192"/>
    </source>
</evidence>
<feature type="chain" id="PRO_5019718565" description="Ionotropic glutamate receptor C-terminal domain-containing protein" evidence="18">
    <location>
        <begin position="20"/>
        <end position="1247"/>
    </location>
</feature>
<keyword evidence="22" id="KW-1185">Reference proteome</keyword>
<feature type="site" description="Interaction with the cone snail toxin Con-ikot-ikot" evidence="14">
    <location>
        <position position="191"/>
    </location>
</feature>
<dbReference type="FunFam" id="3.40.190.10:FF:000160">
    <property type="entry name" value="GLutamate Receptor family (AMPA)"/>
    <property type="match status" value="1"/>
</dbReference>
<keyword evidence="3" id="KW-0813">Transport</keyword>
<dbReference type="GO" id="GO:0005794">
    <property type="term" value="C:Golgi apparatus"/>
    <property type="evidence" value="ECO:0007669"/>
    <property type="project" value="TreeGrafter"/>
</dbReference>
<dbReference type="GO" id="GO:0016020">
    <property type="term" value="C:membrane"/>
    <property type="evidence" value="ECO:0007669"/>
    <property type="project" value="UniProtKB-SubCell"/>
</dbReference>
<dbReference type="Gene3D" id="3.40.190.10">
    <property type="entry name" value="Periplasmic binding protein-like II"/>
    <property type="match status" value="3"/>
</dbReference>
<feature type="domain" description="Ionotropic glutamate receptor C-terminal" evidence="19">
    <location>
        <begin position="153"/>
        <end position="528"/>
    </location>
</feature>
<dbReference type="InterPro" id="IPR053937">
    <property type="entry name" value="GOST_TM"/>
</dbReference>
<accession>A0A484ARM4</accession>
<feature type="transmembrane region" description="Helical" evidence="17">
    <location>
        <begin position="974"/>
        <end position="997"/>
    </location>
</feature>
<dbReference type="GO" id="GO:0015276">
    <property type="term" value="F:ligand-gated monoatomic ion channel activity"/>
    <property type="evidence" value="ECO:0007669"/>
    <property type="project" value="InterPro"/>
</dbReference>
<evidence type="ECO:0000256" key="13">
    <source>
        <dbReference type="PIRSR" id="PIRSR601508-1"/>
    </source>
</evidence>
<evidence type="ECO:0000256" key="2">
    <source>
        <dbReference type="ARBA" id="ARBA00008685"/>
    </source>
</evidence>
<dbReference type="Pfam" id="PF06814">
    <property type="entry name" value="GOST_TM"/>
    <property type="match status" value="1"/>
</dbReference>
<evidence type="ECO:0000256" key="8">
    <source>
        <dbReference type="ARBA" id="ARBA00023136"/>
    </source>
</evidence>
<evidence type="ECO:0000256" key="14">
    <source>
        <dbReference type="PIRSR" id="PIRSR601508-2"/>
    </source>
</evidence>
<feature type="transmembrane region" description="Helical" evidence="17">
    <location>
        <begin position="1077"/>
        <end position="1099"/>
    </location>
</feature>
<dbReference type="InterPro" id="IPR001508">
    <property type="entry name" value="Iono_Glu_rcpt_met"/>
</dbReference>
<dbReference type="FunFam" id="3.40.190.10:FF:000450">
    <property type="entry name" value="Glutamate receptor ionotropic, kainate 3-like Protein"/>
    <property type="match status" value="1"/>
</dbReference>
<feature type="transmembrane region" description="Helical" evidence="17">
    <location>
        <begin position="256"/>
        <end position="280"/>
    </location>
</feature>
<dbReference type="Gene3D" id="1.10.287.70">
    <property type="match status" value="1"/>
</dbReference>
<evidence type="ECO:0000256" key="1">
    <source>
        <dbReference type="ARBA" id="ARBA00004141"/>
    </source>
</evidence>
<dbReference type="PANTHER" id="PTHR21229:SF2">
    <property type="entry name" value="RE59932P"/>
    <property type="match status" value="1"/>
</dbReference>